<gene>
    <name evidence="1" type="ORF">C1752_03183</name>
</gene>
<keyword evidence="2" id="KW-1185">Reference proteome</keyword>
<dbReference type="RefSeq" id="WP_158535096.1">
    <property type="nucleotide sequence ID" value="NZ_CAWNWM010000008.1"/>
</dbReference>
<evidence type="ECO:0000313" key="2">
    <source>
        <dbReference type="Proteomes" id="UP000248857"/>
    </source>
</evidence>
<accession>A0A2W1JN84</accession>
<proteinExistence type="predicted"/>
<comment type="caution">
    <text evidence="1">The sequence shown here is derived from an EMBL/GenBank/DDBJ whole genome shotgun (WGS) entry which is preliminary data.</text>
</comment>
<dbReference type="Proteomes" id="UP000248857">
    <property type="component" value="Unassembled WGS sequence"/>
</dbReference>
<name>A0A2W1JN84_9CYAN</name>
<sequence length="51" mass="5724">MSLTDKDSRKVFCEFTQEIAQPVKVRSQSPLALEIDRAEQIKKSGFLGIAL</sequence>
<dbReference type="EMBL" id="PQWO01000008">
    <property type="protein sequence ID" value="PZD72905.1"/>
    <property type="molecule type" value="Genomic_DNA"/>
</dbReference>
<dbReference type="AlphaFoldDB" id="A0A2W1JN84"/>
<evidence type="ECO:0000313" key="1">
    <source>
        <dbReference type="EMBL" id="PZD72905.1"/>
    </source>
</evidence>
<reference evidence="1 2" key="1">
    <citation type="journal article" date="2018" name="Sci. Rep.">
        <title>A novel species of the marine cyanobacterium Acaryochloris with a unique pigment content and lifestyle.</title>
        <authorList>
            <person name="Partensky F."/>
            <person name="Six C."/>
            <person name="Ratin M."/>
            <person name="Garczarek L."/>
            <person name="Vaulot D."/>
            <person name="Probert I."/>
            <person name="Calteau A."/>
            <person name="Gourvil P."/>
            <person name="Marie D."/>
            <person name="Grebert T."/>
            <person name="Bouchier C."/>
            <person name="Le Panse S."/>
            <person name="Gachenot M."/>
            <person name="Rodriguez F."/>
            <person name="Garrido J.L."/>
        </authorList>
    </citation>
    <scope>NUCLEOTIDE SEQUENCE [LARGE SCALE GENOMIC DNA]</scope>
    <source>
        <strain evidence="1 2">RCC1774</strain>
    </source>
</reference>
<organism evidence="1 2">
    <name type="scientific">Acaryochloris thomasi RCC1774</name>
    <dbReference type="NCBI Taxonomy" id="1764569"/>
    <lineage>
        <taxon>Bacteria</taxon>
        <taxon>Bacillati</taxon>
        <taxon>Cyanobacteriota</taxon>
        <taxon>Cyanophyceae</taxon>
        <taxon>Acaryochloridales</taxon>
        <taxon>Acaryochloridaceae</taxon>
        <taxon>Acaryochloris</taxon>
        <taxon>Acaryochloris thomasi</taxon>
    </lineage>
</organism>
<protein>
    <submittedName>
        <fullName evidence="1">Uncharacterized protein</fullName>
    </submittedName>
</protein>